<dbReference type="Proteomes" id="UP000198856">
    <property type="component" value="Unassembled WGS sequence"/>
</dbReference>
<dbReference type="EMBL" id="FNFC01000012">
    <property type="protein sequence ID" value="SDJ93561.1"/>
    <property type="molecule type" value="Genomic_DNA"/>
</dbReference>
<dbReference type="RefSeq" id="WP_092703561.1">
    <property type="nucleotide sequence ID" value="NZ_FNFC01000012.1"/>
</dbReference>
<evidence type="ECO:0000313" key="1">
    <source>
        <dbReference type="EMBL" id="SDJ93561.1"/>
    </source>
</evidence>
<protein>
    <submittedName>
        <fullName evidence="1">Uncharacterized protein</fullName>
    </submittedName>
</protein>
<reference evidence="1 2" key="1">
    <citation type="submission" date="2016-10" db="EMBL/GenBank/DDBJ databases">
        <authorList>
            <person name="de Groot N.N."/>
        </authorList>
    </citation>
    <scope>NUCLEOTIDE SEQUENCE [LARGE SCALE GENOMIC DNA]</scope>
    <source>
        <strain evidence="1 2">IBRC-M10015</strain>
    </source>
</reference>
<accession>A0A1G8XSM9</accession>
<gene>
    <name evidence="1" type="ORF">SAMN05216226_11259</name>
</gene>
<proteinExistence type="predicted"/>
<keyword evidence="2" id="KW-1185">Reference proteome</keyword>
<name>A0A1G8XSM9_9EURY</name>
<evidence type="ECO:0000313" key="2">
    <source>
        <dbReference type="Proteomes" id="UP000198856"/>
    </source>
</evidence>
<dbReference type="AlphaFoldDB" id="A0A1G8XSM9"/>
<sequence>MNTKLHTVVAAAVLALALSAGGVAAADHVYSHSADSADELPEEYDLTVIDPDDRLTDGQAEMALELAWSHDDIQEEFDESESCDVTVQATGEDVTVVIKGDAGEAASADLDLDSETVKSVLPTEQIGTADESKSIAIGVDGNETEVEVLVLPLADASVEVVDENDVLTGDESRLTGLLASNAAVNDHVTDLLDRENESGVAEWTATVSEVDDSIFVDGEDAVAVELSYDGTEDAVKAFVDLDDEEVTRVVPVQTLDATESVGIDSDDVEIVDDESDE</sequence>
<organism evidence="1 2">
    <name type="scientific">Halovenus aranensis</name>
    <dbReference type="NCBI Taxonomy" id="890420"/>
    <lineage>
        <taxon>Archaea</taxon>
        <taxon>Methanobacteriati</taxon>
        <taxon>Methanobacteriota</taxon>
        <taxon>Stenosarchaea group</taxon>
        <taxon>Halobacteria</taxon>
        <taxon>Halobacteriales</taxon>
        <taxon>Haloarculaceae</taxon>
        <taxon>Halovenus</taxon>
    </lineage>
</organism>